<evidence type="ECO:0000313" key="2">
    <source>
        <dbReference type="Proteomes" id="UP000045285"/>
    </source>
</evidence>
<reference evidence="2" key="1">
    <citation type="submission" date="2014-08" db="EMBL/GenBank/DDBJ databases">
        <authorList>
            <person name="Moulin L."/>
        </authorList>
    </citation>
    <scope>NUCLEOTIDE SEQUENCE [LARGE SCALE GENOMIC DNA]</scope>
</reference>
<accession>A0A090EXD4</accession>
<organism evidence="1 2">
    <name type="scientific">Mesorhizobium plurifarium</name>
    <dbReference type="NCBI Taxonomy" id="69974"/>
    <lineage>
        <taxon>Bacteria</taxon>
        <taxon>Pseudomonadati</taxon>
        <taxon>Pseudomonadota</taxon>
        <taxon>Alphaproteobacteria</taxon>
        <taxon>Hyphomicrobiales</taxon>
        <taxon>Phyllobacteriaceae</taxon>
        <taxon>Mesorhizobium</taxon>
    </lineage>
</organism>
<dbReference type="EMBL" id="CCMZ01000003">
    <property type="protein sequence ID" value="CDX11748.1"/>
    <property type="molecule type" value="Genomic_DNA"/>
</dbReference>
<dbReference type="Proteomes" id="UP000045285">
    <property type="component" value="Unassembled WGS sequence"/>
</dbReference>
<evidence type="ECO:0000313" key="1">
    <source>
        <dbReference type="EMBL" id="CDX11748.1"/>
    </source>
</evidence>
<gene>
    <name evidence="1" type="ORF">MPL3356_110137</name>
</gene>
<protein>
    <submittedName>
        <fullName evidence="1">Uncharacterized protein</fullName>
    </submittedName>
</protein>
<keyword evidence="2" id="KW-1185">Reference proteome</keyword>
<sequence length="249" mass="26802">MASSVDLTCPQPDMISSLRPRALAAKPKSRNSLIISECYTLLPNVSFCDASTGRHGRTVQVGAPLMLLRLARARFPLLRSGGSVCLQLSGPTGRMKACSSHLACSTCWPEPMPIATKIMSGLTSSTTTFRNLAAAICDTHHLCILFPVHRNNALCRLAFASDAMAAGERSFTEWGIQHWPVKLAISVGAALLLPQGLSRLIRDIATDQKIQLILDCRWPSAPAALPCSSSFCSAIRPGRTCCRRGPSRS</sequence>
<proteinExistence type="predicted"/>
<name>A0A090EXD4_MESPL</name>
<dbReference type="AlphaFoldDB" id="A0A090EXD4"/>